<evidence type="ECO:0000313" key="1">
    <source>
        <dbReference type="EMBL" id="JAG38373.1"/>
    </source>
</evidence>
<dbReference type="GO" id="GO:0006508">
    <property type="term" value="P:proteolysis"/>
    <property type="evidence" value="ECO:0007669"/>
    <property type="project" value="InterPro"/>
</dbReference>
<reference evidence="1" key="2">
    <citation type="submission" date="2014-07" db="EMBL/GenBank/DDBJ databases">
        <authorList>
            <person name="Hull J."/>
        </authorList>
    </citation>
    <scope>NUCLEOTIDE SEQUENCE</scope>
</reference>
<dbReference type="InterPro" id="IPR001969">
    <property type="entry name" value="Aspartic_peptidase_AS"/>
</dbReference>
<organism evidence="1">
    <name type="scientific">Lygus hesperus</name>
    <name type="common">Western plant bug</name>
    <dbReference type="NCBI Taxonomy" id="30085"/>
    <lineage>
        <taxon>Eukaryota</taxon>
        <taxon>Metazoa</taxon>
        <taxon>Ecdysozoa</taxon>
        <taxon>Arthropoda</taxon>
        <taxon>Hexapoda</taxon>
        <taxon>Insecta</taxon>
        <taxon>Pterygota</taxon>
        <taxon>Neoptera</taxon>
        <taxon>Paraneoptera</taxon>
        <taxon>Hemiptera</taxon>
        <taxon>Heteroptera</taxon>
        <taxon>Panheteroptera</taxon>
        <taxon>Cimicomorpha</taxon>
        <taxon>Miridae</taxon>
        <taxon>Mirini</taxon>
        <taxon>Lygus</taxon>
    </lineage>
</organism>
<dbReference type="Pfam" id="PF08284">
    <property type="entry name" value="RVP_2"/>
    <property type="match status" value="1"/>
</dbReference>
<name>A0A0A9Z4W1_LYGHE</name>
<protein>
    <submittedName>
        <fullName evidence="1">DNA damage-inducible protein 1</fullName>
    </submittedName>
</protein>
<dbReference type="CDD" id="cd00303">
    <property type="entry name" value="retropepsin_like"/>
    <property type="match status" value="1"/>
</dbReference>
<feature type="non-terminal residue" evidence="1">
    <location>
        <position position="128"/>
    </location>
</feature>
<dbReference type="AlphaFoldDB" id="A0A0A9Z4W1"/>
<proteinExistence type="predicted"/>
<dbReference type="PROSITE" id="PS00141">
    <property type="entry name" value="ASP_PROTEASE"/>
    <property type="match status" value="1"/>
</dbReference>
<reference evidence="1" key="1">
    <citation type="journal article" date="2014" name="PLoS ONE">
        <title>Transcriptome-Based Identification of ABC Transporters in the Western Tarnished Plant Bug Lygus hesperus.</title>
        <authorList>
            <person name="Hull J.J."/>
            <person name="Chaney K."/>
            <person name="Geib S.M."/>
            <person name="Fabrick J.A."/>
            <person name="Brent C.S."/>
            <person name="Walsh D."/>
            <person name="Lavine L.C."/>
        </authorList>
    </citation>
    <scope>NUCLEOTIDE SEQUENCE</scope>
</reference>
<dbReference type="Gene3D" id="2.40.70.10">
    <property type="entry name" value="Acid Proteases"/>
    <property type="match status" value="1"/>
</dbReference>
<dbReference type="SUPFAM" id="SSF50630">
    <property type="entry name" value="Acid proteases"/>
    <property type="match status" value="1"/>
</dbReference>
<sequence length="128" mass="14520">MIPITIGNYEENALVDTGSEISCISSEYLDSHPLIFSDMMRLPLVKVSIRVAINKSTIQPKQQIYLPITINNLTFDYPFIIVPNLNNKIIIGADFAKHFWATIDFKNNTVSFNDNQLNKGVSVNFIRL</sequence>
<dbReference type="GO" id="GO:0004190">
    <property type="term" value="F:aspartic-type endopeptidase activity"/>
    <property type="evidence" value="ECO:0007669"/>
    <property type="project" value="InterPro"/>
</dbReference>
<gene>
    <name evidence="1" type="primary">DDI1_2</name>
    <name evidence="1" type="ORF">CM83_105018</name>
</gene>
<dbReference type="EMBL" id="GBHO01005231">
    <property type="protein sequence ID" value="JAG38373.1"/>
    <property type="molecule type" value="Transcribed_RNA"/>
</dbReference>
<accession>A0A0A9Z4W1</accession>
<dbReference type="InterPro" id="IPR021109">
    <property type="entry name" value="Peptidase_aspartic_dom_sf"/>
</dbReference>